<dbReference type="Gene3D" id="3.30.450.180">
    <property type="match status" value="1"/>
</dbReference>
<evidence type="ECO:0000259" key="2">
    <source>
        <dbReference type="PROSITE" id="PS50943"/>
    </source>
</evidence>
<dbReference type="Gene3D" id="1.10.260.40">
    <property type="entry name" value="lambda repressor-like DNA-binding domains"/>
    <property type="match status" value="1"/>
</dbReference>
<dbReference type="InterPro" id="IPR041413">
    <property type="entry name" value="MLTR_LBD"/>
</dbReference>
<dbReference type="EMBL" id="BAAAGX010000046">
    <property type="protein sequence ID" value="GAA0284074.1"/>
    <property type="molecule type" value="Genomic_DNA"/>
</dbReference>
<feature type="region of interest" description="Disordered" evidence="1">
    <location>
        <begin position="1"/>
        <end position="32"/>
    </location>
</feature>
<evidence type="ECO:0000256" key="1">
    <source>
        <dbReference type="SAM" id="MobiDB-lite"/>
    </source>
</evidence>
<dbReference type="CDD" id="cd00093">
    <property type="entry name" value="HTH_XRE"/>
    <property type="match status" value="1"/>
</dbReference>
<comment type="caution">
    <text evidence="3">The sequence shown here is derived from an EMBL/GenBank/DDBJ whole genome shotgun (WGS) entry which is preliminary data.</text>
</comment>
<dbReference type="RefSeq" id="WP_344654658.1">
    <property type="nucleotide sequence ID" value="NZ_BAAAGX010000046.1"/>
</dbReference>
<keyword evidence="4" id="KW-1185">Reference proteome</keyword>
<feature type="compositionally biased region" description="Basic and acidic residues" evidence="1">
    <location>
        <begin position="1"/>
        <end position="16"/>
    </location>
</feature>
<gene>
    <name evidence="3" type="ORF">GCM10009539_85230</name>
</gene>
<reference evidence="3 4" key="1">
    <citation type="journal article" date="2019" name="Int. J. Syst. Evol. Microbiol.">
        <title>The Global Catalogue of Microorganisms (GCM) 10K type strain sequencing project: providing services to taxonomists for standard genome sequencing and annotation.</title>
        <authorList>
            <consortium name="The Broad Institute Genomics Platform"/>
            <consortium name="The Broad Institute Genome Sequencing Center for Infectious Disease"/>
            <person name="Wu L."/>
            <person name="Ma J."/>
        </authorList>
    </citation>
    <scope>NUCLEOTIDE SEQUENCE [LARGE SCALE GENOMIC DNA]</scope>
    <source>
        <strain evidence="3 4">JCM 10425</strain>
    </source>
</reference>
<dbReference type="InterPro" id="IPR010982">
    <property type="entry name" value="Lambda_DNA-bd_dom_sf"/>
</dbReference>
<name>A0ABN0VBB8_9ACTN</name>
<dbReference type="PANTHER" id="PTHR35010:SF2">
    <property type="entry name" value="BLL4672 PROTEIN"/>
    <property type="match status" value="1"/>
</dbReference>
<dbReference type="Pfam" id="PF17765">
    <property type="entry name" value="MLTR_LBD"/>
    <property type="match status" value="1"/>
</dbReference>
<dbReference type="SUPFAM" id="SSF47413">
    <property type="entry name" value="lambda repressor-like DNA-binding domains"/>
    <property type="match status" value="1"/>
</dbReference>
<dbReference type="PROSITE" id="PS50943">
    <property type="entry name" value="HTH_CROC1"/>
    <property type="match status" value="1"/>
</dbReference>
<sequence>MSELGDFLRSRREGLPPEKAGLPRGSRRRTPGLRRGELATLAGVSVEYLARLEQGRDRHPSAQVIGALADALQLSDADRLHLRGIAKAQDGVACLIVEPPATEVSGAVRMVLDRLEPSPAVVLNRISDVLAFTEGFRLLAEPIGLLACGNLARYVFTDPRAHEVYPEWDAVAARRSADLPHSSDPYVTDDLARPSAAPPAGERREVLRHPDVGELRLRPETMVFPDAADLRLVLYLPHDDDTSERMDRLVRTGPRAVGTVRLDTSASGVSDAAPRALVATRNRVANQRTTRP</sequence>
<dbReference type="Proteomes" id="UP001500967">
    <property type="component" value="Unassembled WGS sequence"/>
</dbReference>
<feature type="domain" description="HTH cro/C1-type" evidence="2">
    <location>
        <begin position="37"/>
        <end position="80"/>
    </location>
</feature>
<protein>
    <submittedName>
        <fullName evidence="3">Helix-turn-helix transcriptional regulator</fullName>
    </submittedName>
</protein>
<dbReference type="PANTHER" id="PTHR35010">
    <property type="entry name" value="BLL4672 PROTEIN-RELATED"/>
    <property type="match status" value="1"/>
</dbReference>
<evidence type="ECO:0000313" key="3">
    <source>
        <dbReference type="EMBL" id="GAA0284074.1"/>
    </source>
</evidence>
<dbReference type="Pfam" id="PF13560">
    <property type="entry name" value="HTH_31"/>
    <property type="match status" value="1"/>
</dbReference>
<evidence type="ECO:0000313" key="4">
    <source>
        <dbReference type="Proteomes" id="UP001500967"/>
    </source>
</evidence>
<accession>A0ABN0VBB8</accession>
<feature type="region of interest" description="Disordered" evidence="1">
    <location>
        <begin position="181"/>
        <end position="204"/>
    </location>
</feature>
<dbReference type="SMART" id="SM00530">
    <property type="entry name" value="HTH_XRE"/>
    <property type="match status" value="1"/>
</dbReference>
<organism evidence="3 4">
    <name type="scientific">Cryptosporangium japonicum</name>
    <dbReference type="NCBI Taxonomy" id="80872"/>
    <lineage>
        <taxon>Bacteria</taxon>
        <taxon>Bacillati</taxon>
        <taxon>Actinomycetota</taxon>
        <taxon>Actinomycetes</taxon>
        <taxon>Cryptosporangiales</taxon>
        <taxon>Cryptosporangiaceae</taxon>
        <taxon>Cryptosporangium</taxon>
    </lineage>
</organism>
<proteinExistence type="predicted"/>
<dbReference type="InterPro" id="IPR001387">
    <property type="entry name" value="Cro/C1-type_HTH"/>
</dbReference>